<evidence type="ECO:0000256" key="7">
    <source>
        <dbReference type="ARBA" id="ARBA00022475"/>
    </source>
</evidence>
<dbReference type="EMBL" id="CP002403">
    <property type="protein sequence ID" value="ADU21876.1"/>
    <property type="molecule type" value="Genomic_DNA"/>
</dbReference>
<dbReference type="InterPro" id="IPR050222">
    <property type="entry name" value="MATE_MdtK"/>
</dbReference>
<feature type="transmembrane region" description="Helical" evidence="13">
    <location>
        <begin position="317"/>
        <end position="337"/>
    </location>
</feature>
<dbReference type="NCBIfam" id="TIGR00797">
    <property type="entry name" value="matE"/>
    <property type="match status" value="1"/>
</dbReference>
<dbReference type="PIRSF" id="PIRSF006603">
    <property type="entry name" value="DinF"/>
    <property type="match status" value="1"/>
</dbReference>
<feature type="transmembrane region" description="Helical" evidence="13">
    <location>
        <begin position="349"/>
        <end position="373"/>
    </location>
</feature>
<dbReference type="Pfam" id="PF01554">
    <property type="entry name" value="MatE"/>
    <property type="match status" value="2"/>
</dbReference>
<dbReference type="eggNOG" id="COG0534">
    <property type="taxonomic scope" value="Bacteria"/>
</dbReference>
<feature type="transmembrane region" description="Helical" evidence="13">
    <location>
        <begin position="419"/>
        <end position="438"/>
    </location>
</feature>
<dbReference type="KEGG" id="ral:Rumal_1362"/>
<dbReference type="STRING" id="697329.Rumal_1362"/>
<organism evidence="14 15">
    <name type="scientific">Ruminococcus albus (strain ATCC 27210 / DSM 20455 / JCM 14654 / NCDO 2250 / 7)</name>
    <dbReference type="NCBI Taxonomy" id="697329"/>
    <lineage>
        <taxon>Bacteria</taxon>
        <taxon>Bacillati</taxon>
        <taxon>Bacillota</taxon>
        <taxon>Clostridia</taxon>
        <taxon>Eubacteriales</taxon>
        <taxon>Oscillospiraceae</taxon>
        <taxon>Ruminococcus</taxon>
    </lineage>
</organism>
<dbReference type="CDD" id="cd13138">
    <property type="entry name" value="MATE_yoeA_like"/>
    <property type="match status" value="1"/>
</dbReference>
<dbReference type="InterPro" id="IPR048279">
    <property type="entry name" value="MdtK-like"/>
</dbReference>
<evidence type="ECO:0000256" key="3">
    <source>
        <dbReference type="ARBA" id="ARBA00010199"/>
    </source>
</evidence>
<evidence type="ECO:0000256" key="13">
    <source>
        <dbReference type="SAM" id="Phobius"/>
    </source>
</evidence>
<keyword evidence="5" id="KW-0813">Transport</keyword>
<comment type="subcellular location">
    <subcellularLocation>
        <location evidence="2">Cell membrane</location>
        <topology evidence="2">Multi-pass membrane protein</topology>
    </subcellularLocation>
</comment>
<feature type="transmembrane region" description="Helical" evidence="13">
    <location>
        <begin position="283"/>
        <end position="305"/>
    </location>
</feature>
<dbReference type="GO" id="GO:0006811">
    <property type="term" value="P:monoatomic ion transport"/>
    <property type="evidence" value="ECO:0007669"/>
    <property type="project" value="UniProtKB-KW"/>
</dbReference>
<keyword evidence="10" id="KW-0406">Ion transport</keyword>
<protein>
    <recommendedName>
        <fullName evidence="4">Probable multidrug resistance protein NorM</fullName>
    </recommendedName>
    <alternativeName>
        <fullName evidence="12">Multidrug-efflux transporter</fullName>
    </alternativeName>
</protein>
<dbReference type="PANTHER" id="PTHR43298:SF2">
    <property type="entry name" value="FMN_FAD EXPORTER YEEO-RELATED"/>
    <property type="match status" value="1"/>
</dbReference>
<keyword evidence="7" id="KW-1003">Cell membrane</keyword>
<evidence type="ECO:0000256" key="4">
    <source>
        <dbReference type="ARBA" id="ARBA00020268"/>
    </source>
</evidence>
<name>E6UFH2_RUMA7</name>
<dbReference type="GO" id="GO:0015297">
    <property type="term" value="F:antiporter activity"/>
    <property type="evidence" value="ECO:0007669"/>
    <property type="project" value="UniProtKB-KW"/>
</dbReference>
<dbReference type="OrthoDB" id="9776324at2"/>
<feature type="transmembrane region" description="Helical" evidence="13">
    <location>
        <begin position="385"/>
        <end position="407"/>
    </location>
</feature>
<proteinExistence type="inferred from homology"/>
<dbReference type="InterPro" id="IPR002528">
    <property type="entry name" value="MATE_fam"/>
</dbReference>
<sequence>MNKNMDMLHGTIGDKLMTFALPLAATGILQQLFNAADIAVVGRCVGKNAMAAVGSNTPVTALILSLFTGISIGANVVISTLIGQRKPEKVNKAVHTALLFAFVGGVIFALICELLSRQILSRMSIPDEVFSMALLYFRVYVAGMPVILLYDFASAVFRSHGNTRTPLICLLTSGVINVLLNLFFVLVLDMTVNGVALATVISNLISSVLLIYFLIRENSEIHFSFKKLGIDKKQLSMMINIGLPAGIQGMVFAISNIIIQSSINKLGSDVMAASSAAFNIEIFAYYILNSFGQACTTFVGQNYGAKQPDRCIKATKIALVQDMVITVVFSMLILLAGRPLLHIFNSNEAVISVGMIRIKYVLLSEGINVIIEIMSGCMRGYGRSFIPALICTVGICGVRITWVYKVFAYHKTYATLLKAYPLSWAATCAALVIAYTILRRITMKDFFERKSA</sequence>
<gene>
    <name evidence="14" type="ordered locus">Rumal_1362</name>
</gene>
<evidence type="ECO:0000256" key="11">
    <source>
        <dbReference type="ARBA" id="ARBA00023136"/>
    </source>
</evidence>
<accession>E6UFH2</accession>
<dbReference type="HOGENOM" id="CLU_012893_5_0_9"/>
<feature type="transmembrane region" description="Helical" evidence="13">
    <location>
        <begin position="94"/>
        <end position="116"/>
    </location>
</feature>
<keyword evidence="8 13" id="KW-0812">Transmembrane</keyword>
<dbReference type="GO" id="GO:0042910">
    <property type="term" value="F:xenobiotic transmembrane transporter activity"/>
    <property type="evidence" value="ECO:0007669"/>
    <property type="project" value="InterPro"/>
</dbReference>
<evidence type="ECO:0000256" key="1">
    <source>
        <dbReference type="ARBA" id="ARBA00003408"/>
    </source>
</evidence>
<feature type="transmembrane region" description="Helical" evidence="13">
    <location>
        <begin position="167"/>
        <end position="188"/>
    </location>
</feature>
<dbReference type="AlphaFoldDB" id="E6UFH2"/>
<feature type="transmembrane region" description="Helical" evidence="13">
    <location>
        <begin position="59"/>
        <end position="82"/>
    </location>
</feature>
<evidence type="ECO:0000256" key="9">
    <source>
        <dbReference type="ARBA" id="ARBA00022989"/>
    </source>
</evidence>
<evidence type="ECO:0000313" key="14">
    <source>
        <dbReference type="EMBL" id="ADU21876.1"/>
    </source>
</evidence>
<comment type="function">
    <text evidence="1">Multidrug efflux pump.</text>
</comment>
<keyword evidence="6" id="KW-0050">Antiport</keyword>
<evidence type="ECO:0000256" key="5">
    <source>
        <dbReference type="ARBA" id="ARBA00022448"/>
    </source>
</evidence>
<evidence type="ECO:0000256" key="6">
    <source>
        <dbReference type="ARBA" id="ARBA00022449"/>
    </source>
</evidence>
<keyword evidence="11 13" id="KW-0472">Membrane</keyword>
<dbReference type="RefSeq" id="WP_013498045.1">
    <property type="nucleotide sequence ID" value="NC_014833.1"/>
</dbReference>
<evidence type="ECO:0000313" key="15">
    <source>
        <dbReference type="Proteomes" id="UP000006919"/>
    </source>
</evidence>
<reference evidence="14 15" key="1">
    <citation type="journal article" date="2011" name="J. Bacteriol.">
        <title>Complete genome of the cellulolytic ruminal bacterium Ruminococcus albus 7.</title>
        <authorList>
            <person name="Suen G."/>
            <person name="Stevenson D.M."/>
            <person name="Bruce D.C."/>
            <person name="Chertkov O."/>
            <person name="Copeland A."/>
            <person name="Cheng J.F."/>
            <person name="Detter C."/>
            <person name="Detter J.C."/>
            <person name="Goodwin L.A."/>
            <person name="Han C.S."/>
            <person name="Hauser L.J."/>
            <person name="Ivanova N.N."/>
            <person name="Kyrpides N.C."/>
            <person name="Land M.L."/>
            <person name="Lapidus A."/>
            <person name="Lucas S."/>
            <person name="Ovchinnikova G."/>
            <person name="Pitluck S."/>
            <person name="Tapia R."/>
            <person name="Woyke T."/>
            <person name="Boyum J."/>
            <person name="Mead D."/>
            <person name="Weimer P.J."/>
        </authorList>
    </citation>
    <scope>NUCLEOTIDE SEQUENCE [LARGE SCALE GENOMIC DNA]</scope>
    <source>
        <strain evidence="15">ATCC 27210 / DSM 20455 / JCM 14654 / NCDO 2250 / 7</strain>
    </source>
</reference>
<evidence type="ECO:0000256" key="10">
    <source>
        <dbReference type="ARBA" id="ARBA00023065"/>
    </source>
</evidence>
<keyword evidence="9 13" id="KW-1133">Transmembrane helix</keyword>
<feature type="transmembrane region" description="Helical" evidence="13">
    <location>
        <begin position="194"/>
        <end position="215"/>
    </location>
</feature>
<dbReference type="Proteomes" id="UP000006919">
    <property type="component" value="Chromosome"/>
</dbReference>
<feature type="transmembrane region" description="Helical" evidence="13">
    <location>
        <begin position="235"/>
        <end position="263"/>
    </location>
</feature>
<evidence type="ECO:0000256" key="2">
    <source>
        <dbReference type="ARBA" id="ARBA00004651"/>
    </source>
</evidence>
<evidence type="ECO:0000256" key="8">
    <source>
        <dbReference type="ARBA" id="ARBA00022692"/>
    </source>
</evidence>
<dbReference type="PANTHER" id="PTHR43298">
    <property type="entry name" value="MULTIDRUG RESISTANCE PROTEIN NORM-RELATED"/>
    <property type="match status" value="1"/>
</dbReference>
<comment type="similarity">
    <text evidence="3">Belongs to the multi antimicrobial extrusion (MATE) (TC 2.A.66.1) family.</text>
</comment>
<evidence type="ECO:0000256" key="12">
    <source>
        <dbReference type="ARBA" id="ARBA00031636"/>
    </source>
</evidence>
<feature type="transmembrane region" description="Helical" evidence="13">
    <location>
        <begin position="136"/>
        <end position="155"/>
    </location>
</feature>
<dbReference type="GO" id="GO:0005886">
    <property type="term" value="C:plasma membrane"/>
    <property type="evidence" value="ECO:0007669"/>
    <property type="project" value="UniProtKB-SubCell"/>
</dbReference>